<dbReference type="Gene3D" id="3.40.50.150">
    <property type="entry name" value="Vaccinia Virus protein VP39"/>
    <property type="match status" value="1"/>
</dbReference>
<organism evidence="7 8">
    <name type="scientific">Albidovulum salinarum</name>
    <dbReference type="NCBI Taxonomy" id="2984153"/>
    <lineage>
        <taxon>Bacteria</taxon>
        <taxon>Pseudomonadati</taxon>
        <taxon>Pseudomonadota</taxon>
        <taxon>Alphaproteobacteria</taxon>
        <taxon>Rhodobacterales</taxon>
        <taxon>Paracoccaceae</taxon>
        <taxon>Albidovulum</taxon>
    </lineage>
</organism>
<dbReference type="InterPro" id="IPR001678">
    <property type="entry name" value="MeTrfase_RsmB-F_NOP2_dom"/>
</dbReference>
<dbReference type="Pfam" id="PF22458">
    <property type="entry name" value="RsmF-B_ferredox"/>
    <property type="match status" value="1"/>
</dbReference>
<evidence type="ECO:0000256" key="4">
    <source>
        <dbReference type="ARBA" id="ARBA00022884"/>
    </source>
</evidence>
<dbReference type="GO" id="GO:0032259">
    <property type="term" value="P:methylation"/>
    <property type="evidence" value="ECO:0007669"/>
    <property type="project" value="UniProtKB-KW"/>
</dbReference>
<dbReference type="SUPFAM" id="SSF53335">
    <property type="entry name" value="S-adenosyl-L-methionine-dependent methyltransferases"/>
    <property type="match status" value="1"/>
</dbReference>
<comment type="similarity">
    <text evidence="5">Belongs to the class I-like SAM-binding methyltransferase superfamily. RsmB/NOP family.</text>
</comment>
<dbReference type="EMBL" id="JAOVQO010000001">
    <property type="protein sequence ID" value="MCU9846690.1"/>
    <property type="molecule type" value="Genomic_DNA"/>
</dbReference>
<dbReference type="GO" id="GO:0008168">
    <property type="term" value="F:methyltransferase activity"/>
    <property type="evidence" value="ECO:0007669"/>
    <property type="project" value="UniProtKB-KW"/>
</dbReference>
<dbReference type="RefSeq" id="WP_263332531.1">
    <property type="nucleotide sequence ID" value="NZ_JAOVQO010000001.1"/>
</dbReference>
<protein>
    <submittedName>
        <fullName evidence="7">RsmB/NOP family class I SAM-dependent RNA methyltransferase</fullName>
    </submittedName>
</protein>
<evidence type="ECO:0000313" key="8">
    <source>
        <dbReference type="Proteomes" id="UP001209535"/>
    </source>
</evidence>
<feature type="binding site" evidence="5">
    <location>
        <position position="294"/>
    </location>
    <ligand>
        <name>S-adenosyl-L-methionine</name>
        <dbReference type="ChEBI" id="CHEBI:59789"/>
    </ligand>
</feature>
<feature type="active site" description="Nucleophile" evidence="5">
    <location>
        <position position="347"/>
    </location>
</feature>
<feature type="binding site" evidence="5">
    <location>
        <position position="255"/>
    </location>
    <ligand>
        <name>S-adenosyl-L-methionine</name>
        <dbReference type="ChEBI" id="CHEBI:59789"/>
    </ligand>
</feature>
<dbReference type="InterPro" id="IPR029063">
    <property type="entry name" value="SAM-dependent_MTases_sf"/>
</dbReference>
<accession>A0ABT2WYD8</accession>
<keyword evidence="1 5" id="KW-0489">Methyltransferase</keyword>
<dbReference type="PANTHER" id="PTHR22807">
    <property type="entry name" value="NOP2 YEAST -RELATED NOL1/NOP2/FMU SUN DOMAIN-CONTAINING"/>
    <property type="match status" value="1"/>
</dbReference>
<evidence type="ECO:0000256" key="5">
    <source>
        <dbReference type="PROSITE-ProRule" id="PRU01023"/>
    </source>
</evidence>
<dbReference type="PROSITE" id="PS51686">
    <property type="entry name" value="SAM_MT_RSMB_NOP"/>
    <property type="match status" value="1"/>
</dbReference>
<evidence type="ECO:0000313" key="7">
    <source>
        <dbReference type="EMBL" id="MCU9846690.1"/>
    </source>
</evidence>
<evidence type="ECO:0000259" key="6">
    <source>
        <dbReference type="PROSITE" id="PS51686"/>
    </source>
</evidence>
<dbReference type="InterPro" id="IPR054728">
    <property type="entry name" value="RsmB-like_ferredoxin"/>
</dbReference>
<comment type="caution">
    <text evidence="7">The sequence shown here is derived from an EMBL/GenBank/DDBJ whole genome shotgun (WGS) entry which is preliminary data.</text>
</comment>
<evidence type="ECO:0000256" key="3">
    <source>
        <dbReference type="ARBA" id="ARBA00022691"/>
    </source>
</evidence>
<keyword evidence="8" id="KW-1185">Reference proteome</keyword>
<reference evidence="7 8" key="1">
    <citation type="submission" date="2022-10" db="EMBL/GenBank/DDBJ databases">
        <title>Defluviimonas sp. nov., isolated from ocean surface sediments.</title>
        <authorList>
            <person name="He W."/>
            <person name="Wang L."/>
            <person name="Zhang D.-F."/>
        </authorList>
    </citation>
    <scope>NUCLEOTIDE SEQUENCE [LARGE SCALE GENOMIC DNA]</scope>
    <source>
        <strain evidence="7 8">WL0024</strain>
    </source>
</reference>
<evidence type="ECO:0000256" key="2">
    <source>
        <dbReference type="ARBA" id="ARBA00022679"/>
    </source>
</evidence>
<name>A0ABT2WYD8_9RHOB</name>
<evidence type="ECO:0000256" key="1">
    <source>
        <dbReference type="ARBA" id="ARBA00022603"/>
    </source>
</evidence>
<sequence>MTPAARIGAAIEILDRILGGAAAEQALTGWARANRFAGSGDRAAIRDQVFDALRCRRSFVALSGGAESGRALMIGALRAEGRPVGEVFSGDGYAPAPLSAEEAANLASAPSYEALAELVALDCPDWLAPALRDALGEDFAQVMQAMRHRAPVILRANAARGSRAEIREALAREGIESIPHPLANHALKVTGNAQKIRNSGAYSDGLVELQDAAPQAAVEALPLKPGMRVLDFCAGGGGKSLAMAARNRGHYVAHDAAPSRMRDLPVRARRAGARIEIRDSAQLATGAFDLVLIDVPCSGSGTWRRAPEAKWTLGPDRLAELVGLQARIFDTAARHVAPGGSLAYMTCSLLGAENRAQVAAFLARTPGWRLVTNRLYSPLDDSDGFFGALLMRD</sequence>
<gene>
    <name evidence="7" type="ORF">OEZ60_01550</name>
</gene>
<proteinExistence type="inferred from homology"/>
<dbReference type="InterPro" id="IPR049560">
    <property type="entry name" value="MeTrfase_RsmB-F_NOP2_cat"/>
</dbReference>
<keyword evidence="3 5" id="KW-0949">S-adenosyl-L-methionine</keyword>
<keyword evidence="4 5" id="KW-0694">RNA-binding</keyword>
<dbReference type="CDD" id="cd02440">
    <property type="entry name" value="AdoMet_MTases"/>
    <property type="match status" value="1"/>
</dbReference>
<dbReference type="InterPro" id="IPR023267">
    <property type="entry name" value="RCMT"/>
</dbReference>
<dbReference type="PRINTS" id="PR02008">
    <property type="entry name" value="RCMTFAMILY"/>
</dbReference>
<feature type="binding site" evidence="5">
    <location>
        <position position="279"/>
    </location>
    <ligand>
        <name>S-adenosyl-L-methionine</name>
        <dbReference type="ChEBI" id="CHEBI:59789"/>
    </ligand>
</feature>
<comment type="caution">
    <text evidence="5">Lacks conserved residue(s) required for the propagation of feature annotation.</text>
</comment>
<keyword evidence="2 5" id="KW-0808">Transferase</keyword>
<dbReference type="Proteomes" id="UP001209535">
    <property type="component" value="Unassembled WGS sequence"/>
</dbReference>
<feature type="domain" description="SAM-dependent MTase RsmB/NOP-type" evidence="6">
    <location>
        <begin position="142"/>
        <end position="393"/>
    </location>
</feature>
<dbReference type="Pfam" id="PF01189">
    <property type="entry name" value="Methyltr_RsmB-F"/>
    <property type="match status" value="1"/>
</dbReference>
<dbReference type="PANTHER" id="PTHR22807:SF53">
    <property type="entry name" value="RIBOSOMAL RNA SMALL SUBUNIT METHYLTRANSFERASE B-RELATED"/>
    <property type="match status" value="1"/>
</dbReference>